<dbReference type="Pfam" id="PF02163">
    <property type="entry name" value="Peptidase_M50"/>
    <property type="match status" value="1"/>
</dbReference>
<comment type="cofactor">
    <cofactor evidence="1">
        <name>Zn(2+)</name>
        <dbReference type="ChEBI" id="CHEBI:29105"/>
    </cofactor>
</comment>
<organism evidence="15 16">
    <name type="scientific">Novosphingobium organovorum</name>
    <dbReference type="NCBI Taxonomy" id="2930092"/>
    <lineage>
        <taxon>Bacteria</taxon>
        <taxon>Pseudomonadati</taxon>
        <taxon>Pseudomonadota</taxon>
        <taxon>Alphaproteobacteria</taxon>
        <taxon>Sphingomonadales</taxon>
        <taxon>Sphingomonadaceae</taxon>
        <taxon>Novosphingobium</taxon>
    </lineage>
</organism>
<keyword evidence="7" id="KW-0479">Metal-binding</keyword>
<dbReference type="EMBL" id="JALHLF010000109">
    <property type="protein sequence ID" value="MCJ2184504.1"/>
    <property type="molecule type" value="Genomic_DNA"/>
</dbReference>
<keyword evidence="11" id="KW-0482">Metalloprotease</keyword>
<keyword evidence="10 13" id="KW-1133">Transmembrane helix</keyword>
<evidence type="ECO:0000256" key="6">
    <source>
        <dbReference type="ARBA" id="ARBA00022692"/>
    </source>
</evidence>
<keyword evidence="5 15" id="KW-0645">Protease</keyword>
<reference evidence="15" key="1">
    <citation type="submission" date="2022-03" db="EMBL/GenBank/DDBJ databases">
        <title>Identification of a novel bacterium isolated from mangrove sediments.</title>
        <authorList>
            <person name="Pan X."/>
        </authorList>
    </citation>
    <scope>NUCLEOTIDE SEQUENCE</scope>
    <source>
        <strain evidence="15">B1949</strain>
    </source>
</reference>
<comment type="caution">
    <text evidence="15">The sequence shown here is derived from an EMBL/GenBank/DDBJ whole genome shotgun (WGS) entry which is preliminary data.</text>
</comment>
<dbReference type="PANTHER" id="PTHR35864">
    <property type="entry name" value="ZINC METALLOPROTEASE MJ0611-RELATED"/>
    <property type="match status" value="1"/>
</dbReference>
<dbReference type="InterPro" id="IPR008915">
    <property type="entry name" value="Peptidase_M50"/>
</dbReference>
<name>A0ABT0BHJ6_9SPHN</name>
<evidence type="ECO:0000256" key="7">
    <source>
        <dbReference type="ARBA" id="ARBA00022723"/>
    </source>
</evidence>
<feature type="domain" description="Peptidase M50" evidence="14">
    <location>
        <begin position="134"/>
        <end position="191"/>
    </location>
</feature>
<sequence length="228" mass="24780">MDLTPLQMAALPLPLILAIVFHEVSHGAVARLLGDPTASEARRLTLNPLRHVDPVGTLLVPGFLALVKAPVFGWAKPVPVNKWRLGNPRRDMMLVAAAGPASNIVLATLSAVAIGLYVRFVPEDTGPVLLFVGTSLSFFLQFNLFLALFNLLPVPPFDGSHILKGLLPRSLAQRYARLRPFGLALMVVLLVLVPMAFPQWGVIERVVEPVFGWVFGHFLALARMVSGT</sequence>
<evidence type="ECO:0000256" key="4">
    <source>
        <dbReference type="ARBA" id="ARBA00022475"/>
    </source>
</evidence>
<feature type="transmembrane region" description="Helical" evidence="13">
    <location>
        <begin position="178"/>
        <end position="197"/>
    </location>
</feature>
<feature type="transmembrane region" description="Helical" evidence="13">
    <location>
        <begin position="94"/>
        <end position="118"/>
    </location>
</feature>
<keyword evidence="4" id="KW-1003">Cell membrane</keyword>
<evidence type="ECO:0000259" key="14">
    <source>
        <dbReference type="Pfam" id="PF02163"/>
    </source>
</evidence>
<dbReference type="Proteomes" id="UP001162881">
    <property type="component" value="Unassembled WGS sequence"/>
</dbReference>
<evidence type="ECO:0000256" key="9">
    <source>
        <dbReference type="ARBA" id="ARBA00022833"/>
    </source>
</evidence>
<evidence type="ECO:0000256" key="11">
    <source>
        <dbReference type="ARBA" id="ARBA00023049"/>
    </source>
</evidence>
<dbReference type="InterPro" id="IPR052348">
    <property type="entry name" value="Metallopeptidase_M50B"/>
</dbReference>
<feature type="transmembrane region" description="Helical" evidence="13">
    <location>
        <begin position="138"/>
        <end position="157"/>
    </location>
</feature>
<proteinExistence type="inferred from homology"/>
<comment type="similarity">
    <text evidence="3">Belongs to the peptidase M50B family.</text>
</comment>
<evidence type="ECO:0000256" key="13">
    <source>
        <dbReference type="SAM" id="Phobius"/>
    </source>
</evidence>
<dbReference type="GO" id="GO:0006508">
    <property type="term" value="P:proteolysis"/>
    <property type="evidence" value="ECO:0007669"/>
    <property type="project" value="UniProtKB-KW"/>
</dbReference>
<keyword evidence="16" id="KW-1185">Reference proteome</keyword>
<keyword evidence="12 13" id="KW-0472">Membrane</keyword>
<evidence type="ECO:0000256" key="10">
    <source>
        <dbReference type="ARBA" id="ARBA00022989"/>
    </source>
</evidence>
<evidence type="ECO:0000256" key="1">
    <source>
        <dbReference type="ARBA" id="ARBA00001947"/>
    </source>
</evidence>
<dbReference type="GO" id="GO:0008233">
    <property type="term" value="F:peptidase activity"/>
    <property type="evidence" value="ECO:0007669"/>
    <property type="project" value="UniProtKB-KW"/>
</dbReference>
<keyword evidence="9" id="KW-0862">Zinc</keyword>
<keyword evidence="8" id="KW-0378">Hydrolase</keyword>
<evidence type="ECO:0000256" key="5">
    <source>
        <dbReference type="ARBA" id="ARBA00022670"/>
    </source>
</evidence>
<evidence type="ECO:0000313" key="16">
    <source>
        <dbReference type="Proteomes" id="UP001162881"/>
    </source>
</evidence>
<evidence type="ECO:0000256" key="12">
    <source>
        <dbReference type="ARBA" id="ARBA00023136"/>
    </source>
</evidence>
<keyword evidence="6 13" id="KW-0812">Transmembrane</keyword>
<evidence type="ECO:0000256" key="8">
    <source>
        <dbReference type="ARBA" id="ARBA00022801"/>
    </source>
</evidence>
<evidence type="ECO:0000313" key="15">
    <source>
        <dbReference type="EMBL" id="MCJ2184504.1"/>
    </source>
</evidence>
<dbReference type="PANTHER" id="PTHR35864:SF1">
    <property type="entry name" value="ZINC METALLOPROTEASE YWHC-RELATED"/>
    <property type="match status" value="1"/>
</dbReference>
<accession>A0ABT0BHJ6</accession>
<evidence type="ECO:0000256" key="2">
    <source>
        <dbReference type="ARBA" id="ARBA00004651"/>
    </source>
</evidence>
<evidence type="ECO:0000256" key="3">
    <source>
        <dbReference type="ARBA" id="ARBA00007931"/>
    </source>
</evidence>
<comment type="subcellular location">
    <subcellularLocation>
        <location evidence="2">Cell membrane</location>
        <topology evidence="2">Multi-pass membrane protein</topology>
    </subcellularLocation>
</comment>
<dbReference type="InterPro" id="IPR044537">
    <property type="entry name" value="Rip2-like"/>
</dbReference>
<gene>
    <name evidence="15" type="ORF">MTR62_17665</name>
</gene>
<protein>
    <submittedName>
        <fullName evidence="15">Site-2 protease family protein</fullName>
    </submittedName>
</protein>
<dbReference type="CDD" id="cd06158">
    <property type="entry name" value="S2P-M50_like_1"/>
    <property type="match status" value="1"/>
</dbReference>